<evidence type="ECO:0000259" key="4">
    <source>
        <dbReference type="Pfam" id="PF07992"/>
    </source>
</evidence>
<dbReference type="InterPro" id="IPR036188">
    <property type="entry name" value="FAD/NAD-bd_sf"/>
</dbReference>
<protein>
    <submittedName>
        <fullName evidence="5">NAD(P)/FAD-dependent oxidoreductase</fullName>
    </submittedName>
</protein>
<evidence type="ECO:0000313" key="5">
    <source>
        <dbReference type="EMBL" id="MBC8544109.1"/>
    </source>
</evidence>
<dbReference type="Gene3D" id="3.30.390.30">
    <property type="match status" value="1"/>
</dbReference>
<dbReference type="SUPFAM" id="SSF51905">
    <property type="entry name" value="FAD/NAD(P)-binding domain"/>
    <property type="match status" value="2"/>
</dbReference>
<gene>
    <name evidence="5" type="ORF">H8730_11180</name>
</gene>
<dbReference type="AlphaFoldDB" id="A0A926DVE7"/>
<evidence type="ECO:0000256" key="3">
    <source>
        <dbReference type="ARBA" id="ARBA00022827"/>
    </source>
</evidence>
<dbReference type="InterPro" id="IPR023753">
    <property type="entry name" value="FAD/NAD-binding_dom"/>
</dbReference>
<dbReference type="Proteomes" id="UP000657006">
    <property type="component" value="Unassembled WGS sequence"/>
</dbReference>
<dbReference type="InterPro" id="IPR016156">
    <property type="entry name" value="FAD/NAD-linked_Rdtase_dimer_sf"/>
</dbReference>
<comment type="caution">
    <text evidence="5">The sequence shown here is derived from an EMBL/GenBank/DDBJ whole genome shotgun (WGS) entry which is preliminary data.</text>
</comment>
<keyword evidence="3" id="KW-0274">FAD</keyword>
<comment type="cofactor">
    <cofactor evidence="1">
        <name>FAD</name>
        <dbReference type="ChEBI" id="CHEBI:57692"/>
    </cofactor>
</comment>
<dbReference type="Gene3D" id="3.50.50.60">
    <property type="entry name" value="FAD/NAD(P)-binding domain"/>
    <property type="match status" value="2"/>
</dbReference>
<reference evidence="5" key="1">
    <citation type="submission" date="2020-08" db="EMBL/GenBank/DDBJ databases">
        <title>Genome public.</title>
        <authorList>
            <person name="Liu C."/>
            <person name="Sun Q."/>
        </authorList>
    </citation>
    <scope>NUCLEOTIDE SEQUENCE</scope>
    <source>
        <strain evidence="5">NSJ-32</strain>
    </source>
</reference>
<dbReference type="PRINTS" id="PR00368">
    <property type="entry name" value="FADPNR"/>
</dbReference>
<dbReference type="PROSITE" id="PS51257">
    <property type="entry name" value="PROKAR_LIPOPROTEIN"/>
    <property type="match status" value="1"/>
</dbReference>
<dbReference type="InterPro" id="IPR050260">
    <property type="entry name" value="FAD-bd_OxRdtase"/>
</dbReference>
<feature type="domain" description="FAD/NAD(P)-binding" evidence="4">
    <location>
        <begin position="2"/>
        <end position="295"/>
    </location>
</feature>
<sequence>MRYVIIGNSAAAIGCVEGIRQVDQEGPITIISREKYHTYSRPLISYLLAGKTDGERMKYRADDFYEKNGCEVMLGRTAVAIDSLAKTVLLDNGERVPFDRLLCATGSKPFVPAMEGLESVPVKHTFLSLDDAKALDQDLTEESRVMILGAGLIGLKCAEGIAKKVKSVTVVDLAEQILPSILDTAAAAMVQKHIERQGIRFILGTSAKCFTPSRAELKNGSAVDFDVLVLAVGVRPEVELLKNAGADIERGVQVDSHCMTSLPDIYAAGDCTQSYDITSGTERVLALLPNAYRQGEVCGLNMAGLETSYDKAIPMNAIGFFGLHMLTAGSYVGEEYVVQSDSAYKKLVTRQGVLKGYILVGDVARAGIYTALIRDETPLDTIDYELIKEKPQLIAFSKGKRDRVLGGA</sequence>
<dbReference type="RefSeq" id="WP_177719162.1">
    <property type="nucleotide sequence ID" value="NZ_JACRSQ010000016.1"/>
</dbReference>
<dbReference type="PRINTS" id="PR00411">
    <property type="entry name" value="PNDRDTASEI"/>
</dbReference>
<evidence type="ECO:0000313" key="6">
    <source>
        <dbReference type="Proteomes" id="UP000657006"/>
    </source>
</evidence>
<accession>A0A926DVE7</accession>
<dbReference type="PANTHER" id="PTHR43429">
    <property type="entry name" value="PYRIDINE NUCLEOTIDE-DISULFIDE OXIDOREDUCTASE DOMAIN-CONTAINING"/>
    <property type="match status" value="1"/>
</dbReference>
<dbReference type="PANTHER" id="PTHR43429:SF3">
    <property type="entry name" value="NITRITE REDUCTASE [NAD(P)H]"/>
    <property type="match status" value="1"/>
</dbReference>
<evidence type="ECO:0000256" key="1">
    <source>
        <dbReference type="ARBA" id="ARBA00001974"/>
    </source>
</evidence>
<name>A0A926DVE7_9FIRM</name>
<organism evidence="5 6">
    <name type="scientific">Bianquea renquensis</name>
    <dbReference type="NCBI Taxonomy" id="2763661"/>
    <lineage>
        <taxon>Bacteria</taxon>
        <taxon>Bacillati</taxon>
        <taxon>Bacillota</taxon>
        <taxon>Clostridia</taxon>
        <taxon>Eubacteriales</taxon>
        <taxon>Bianqueaceae</taxon>
        <taxon>Bianquea</taxon>
    </lineage>
</organism>
<proteinExistence type="predicted"/>
<dbReference type="EMBL" id="JACRSQ010000016">
    <property type="protein sequence ID" value="MBC8544109.1"/>
    <property type="molecule type" value="Genomic_DNA"/>
</dbReference>
<dbReference type="GO" id="GO:0016491">
    <property type="term" value="F:oxidoreductase activity"/>
    <property type="evidence" value="ECO:0007669"/>
    <property type="project" value="InterPro"/>
</dbReference>
<keyword evidence="2" id="KW-0285">Flavoprotein</keyword>
<keyword evidence="6" id="KW-1185">Reference proteome</keyword>
<dbReference type="Pfam" id="PF07992">
    <property type="entry name" value="Pyr_redox_2"/>
    <property type="match status" value="1"/>
</dbReference>
<evidence type="ECO:0000256" key="2">
    <source>
        <dbReference type="ARBA" id="ARBA00022630"/>
    </source>
</evidence>